<dbReference type="GO" id="GO:0000978">
    <property type="term" value="F:RNA polymerase II cis-regulatory region sequence-specific DNA binding"/>
    <property type="evidence" value="ECO:0007669"/>
    <property type="project" value="TreeGrafter"/>
</dbReference>
<feature type="domain" description="GATA-type" evidence="8">
    <location>
        <begin position="185"/>
        <end position="238"/>
    </location>
</feature>
<dbReference type="PROSITE" id="PS50114">
    <property type="entry name" value="GATA_ZN_FINGER_2"/>
    <property type="match status" value="1"/>
</dbReference>
<dbReference type="GO" id="GO:0008270">
    <property type="term" value="F:zinc ion binding"/>
    <property type="evidence" value="ECO:0007669"/>
    <property type="project" value="UniProtKB-KW"/>
</dbReference>
<comment type="subcellular location">
    <subcellularLocation>
        <location evidence="1">Nucleus</location>
    </subcellularLocation>
</comment>
<feature type="compositionally biased region" description="Low complexity" evidence="7">
    <location>
        <begin position="434"/>
        <end position="443"/>
    </location>
</feature>
<feature type="compositionally biased region" description="Low complexity" evidence="7">
    <location>
        <begin position="659"/>
        <end position="673"/>
    </location>
</feature>
<dbReference type="Gene3D" id="3.30.50.10">
    <property type="entry name" value="Erythroid Transcription Factor GATA-1, subunit A"/>
    <property type="match status" value="1"/>
</dbReference>
<feature type="compositionally biased region" description="Low complexity" evidence="7">
    <location>
        <begin position="73"/>
        <end position="87"/>
    </location>
</feature>
<keyword evidence="10" id="KW-1185">Reference proteome</keyword>
<dbReference type="GO" id="GO:0000122">
    <property type="term" value="P:negative regulation of transcription by RNA polymerase II"/>
    <property type="evidence" value="ECO:0007669"/>
    <property type="project" value="TreeGrafter"/>
</dbReference>
<dbReference type="InterPro" id="IPR013088">
    <property type="entry name" value="Znf_NHR/GATA"/>
</dbReference>
<name>M3JVZ6_CANMX</name>
<dbReference type="PANTHER" id="PTHR10071">
    <property type="entry name" value="TRANSCRIPTION FACTOR GATA FAMILY MEMBER"/>
    <property type="match status" value="1"/>
</dbReference>
<feature type="compositionally biased region" description="Polar residues" evidence="7">
    <location>
        <begin position="408"/>
        <end position="426"/>
    </location>
</feature>
<dbReference type="GO" id="GO:0005634">
    <property type="term" value="C:nucleus"/>
    <property type="evidence" value="ECO:0007669"/>
    <property type="project" value="UniProtKB-SubCell"/>
</dbReference>
<keyword evidence="4" id="KW-0862">Zinc</keyword>
<feature type="compositionally biased region" description="Polar residues" evidence="7">
    <location>
        <begin position="382"/>
        <end position="394"/>
    </location>
</feature>
<feature type="region of interest" description="Disordered" evidence="7">
    <location>
        <begin position="1"/>
        <end position="25"/>
    </location>
</feature>
<evidence type="ECO:0000256" key="5">
    <source>
        <dbReference type="ARBA" id="ARBA00023242"/>
    </source>
</evidence>
<feature type="region of interest" description="Disordered" evidence="7">
    <location>
        <begin position="459"/>
        <end position="486"/>
    </location>
</feature>
<dbReference type="FunFam" id="3.30.50.10:FF:000007">
    <property type="entry name" value="Nitrogen regulatory AreA, N-terminal"/>
    <property type="match status" value="1"/>
</dbReference>
<dbReference type="Pfam" id="PF00320">
    <property type="entry name" value="GATA"/>
    <property type="match status" value="1"/>
</dbReference>
<feature type="compositionally biased region" description="Low complexity" evidence="7">
    <location>
        <begin position="242"/>
        <end position="258"/>
    </location>
</feature>
<keyword evidence="5" id="KW-0539">Nucleus</keyword>
<dbReference type="InterPro" id="IPR000679">
    <property type="entry name" value="Znf_GATA"/>
</dbReference>
<feature type="region of interest" description="Disordered" evidence="7">
    <location>
        <begin position="232"/>
        <end position="258"/>
    </location>
</feature>
<evidence type="ECO:0000256" key="7">
    <source>
        <dbReference type="SAM" id="MobiDB-lite"/>
    </source>
</evidence>
<evidence type="ECO:0000313" key="9">
    <source>
        <dbReference type="EMBL" id="EMG46559.1"/>
    </source>
</evidence>
<evidence type="ECO:0000256" key="3">
    <source>
        <dbReference type="ARBA" id="ARBA00022771"/>
    </source>
</evidence>
<evidence type="ECO:0000256" key="2">
    <source>
        <dbReference type="ARBA" id="ARBA00022723"/>
    </source>
</evidence>
<dbReference type="eggNOG" id="KOG1601">
    <property type="taxonomic scope" value="Eukaryota"/>
</dbReference>
<dbReference type="GO" id="GO:0000981">
    <property type="term" value="F:DNA-binding transcription factor activity, RNA polymerase II-specific"/>
    <property type="evidence" value="ECO:0007669"/>
    <property type="project" value="TreeGrafter"/>
</dbReference>
<dbReference type="EMBL" id="AOGT01001967">
    <property type="protein sequence ID" value="EMG46559.1"/>
    <property type="molecule type" value="Genomic_DNA"/>
</dbReference>
<evidence type="ECO:0000256" key="4">
    <source>
        <dbReference type="ARBA" id="ARBA00022833"/>
    </source>
</evidence>
<dbReference type="AlphaFoldDB" id="M3JVZ6"/>
<dbReference type="OMA" id="EMMIMDA"/>
<feature type="compositionally biased region" description="Low complexity" evidence="7">
    <location>
        <begin position="120"/>
        <end position="129"/>
    </location>
</feature>
<organism evidence="9 10">
    <name type="scientific">Candida maltosa (strain Xu316)</name>
    <name type="common">Yeast</name>
    <dbReference type="NCBI Taxonomy" id="1245528"/>
    <lineage>
        <taxon>Eukaryota</taxon>
        <taxon>Fungi</taxon>
        <taxon>Dikarya</taxon>
        <taxon>Ascomycota</taxon>
        <taxon>Saccharomycotina</taxon>
        <taxon>Pichiomycetes</taxon>
        <taxon>Debaryomycetaceae</taxon>
        <taxon>Candida/Lodderomyces clade</taxon>
        <taxon>Candida</taxon>
    </lineage>
</organism>
<sequence>MSSPKTTLTNNNNNNSNNNNNISTEIFDNNNNPSIIDLLYSAKNLLNLQPRIENLHLRRSNSKSQLNKLKMKSTVSTTNTSSSSQMFNQQNNHHDKVLDLLSPLSIDDLKNNTILTATTTSTSTNTTSNYHQNIKPKTFKPNSPDSEATSPKHNYSPPHSSTNDSNLSSSVPLTSSSLNNNGNATKKITKCFNCKTTATPLWRRDAVGNTLCNACGLFLKLHGTSRPLSLKTDVIKKRNSRKPSTSASSTSINKLSSSIPSSNSFINASLQRDLSIKMKQTPIAIAPSPFSNSLPSNSSSLSTPNSNQRFKNVLILPKPPSNSNLANLRSKSIPIPPSNSSSSSSSTATPTNNNSNTATNNGVPFSPPFKRKKSEVDDPRTPSGSSFTIRNRVNSSSSLTSSSLSSSMKRNNSFTNRKLSITNIPQRKSFVGGNTPTTTNSLTSSNINILNQRFPQSTFFDNPHQQQAQAQAHSQPIPRHNSSSTLMNNPILETIDTPGSYNSTNSFPMYAQHHETPNSVPDTPLNVSELLPSSFNSRNGHISTRQQRVLEEYRASKPPMVQHQGIDDEMLIMESLNGFGSTTSNTPTNNNDSAVDLNHMNSHTDGSSGNTLLLDDDDFFKHYTSLQNDEFMVPSKVHDRSQSFVNGFEQVPPQTISSNNNNNNNNNNNGNGNDYKDLDWLKFDM</sequence>
<feature type="compositionally biased region" description="Polar residues" evidence="7">
    <location>
        <begin position="140"/>
        <end position="159"/>
    </location>
</feature>
<proteinExistence type="predicted"/>
<feature type="compositionally biased region" description="Low complexity" evidence="7">
    <location>
        <begin position="338"/>
        <end position="361"/>
    </location>
</feature>
<dbReference type="STRING" id="1245528.M3JVZ6"/>
<dbReference type="SMART" id="SM00401">
    <property type="entry name" value="ZnF_GATA"/>
    <property type="match status" value="1"/>
</dbReference>
<dbReference type="PRINTS" id="PR00619">
    <property type="entry name" value="GATAZNFINGER"/>
</dbReference>
<dbReference type="HOGENOM" id="CLU_470999_0_0_1"/>
<dbReference type="Proteomes" id="UP000011777">
    <property type="component" value="Unassembled WGS sequence"/>
</dbReference>
<gene>
    <name evidence="9" type="ORF">G210_3191</name>
</gene>
<reference evidence="9 10" key="1">
    <citation type="submission" date="2013-02" db="EMBL/GenBank/DDBJ databases">
        <title>Genome sequence of Candida maltosa Xu316, a potential industrial strain for xylitol and ethanol production.</title>
        <authorList>
            <person name="Yu J."/>
            <person name="Wang Q."/>
            <person name="Geng X."/>
            <person name="Bao W."/>
            <person name="He P."/>
            <person name="Cai J."/>
        </authorList>
    </citation>
    <scope>NUCLEOTIDE SEQUENCE [LARGE SCALE GENOMIC DNA]</scope>
    <source>
        <strain evidence="10">Xu316</strain>
    </source>
</reference>
<feature type="region of interest" description="Disordered" evidence="7">
    <location>
        <begin position="120"/>
        <end position="180"/>
    </location>
</feature>
<feature type="compositionally biased region" description="Low complexity" evidence="7">
    <location>
        <begin position="160"/>
        <end position="180"/>
    </location>
</feature>
<evidence type="ECO:0000259" key="8">
    <source>
        <dbReference type="PROSITE" id="PS50114"/>
    </source>
</evidence>
<feature type="compositionally biased region" description="Low complexity" evidence="7">
    <location>
        <begin position="395"/>
        <end position="407"/>
    </location>
</feature>
<keyword evidence="3 6" id="KW-0863">Zinc-finger</keyword>
<dbReference type="PANTHER" id="PTHR10071:SF281">
    <property type="entry name" value="BOX A-BINDING FACTOR-RELATED"/>
    <property type="match status" value="1"/>
</dbReference>
<evidence type="ECO:0000256" key="6">
    <source>
        <dbReference type="PROSITE-ProRule" id="PRU00094"/>
    </source>
</evidence>
<evidence type="ECO:0000256" key="1">
    <source>
        <dbReference type="ARBA" id="ARBA00004123"/>
    </source>
</evidence>
<feature type="compositionally biased region" description="Low complexity" evidence="7">
    <location>
        <begin position="9"/>
        <end position="25"/>
    </location>
</feature>
<feature type="region of interest" description="Disordered" evidence="7">
    <location>
        <begin position="650"/>
        <end position="676"/>
    </location>
</feature>
<dbReference type="GO" id="GO:0045944">
    <property type="term" value="P:positive regulation of transcription by RNA polymerase II"/>
    <property type="evidence" value="ECO:0007669"/>
    <property type="project" value="TreeGrafter"/>
</dbReference>
<dbReference type="SUPFAM" id="SSF57716">
    <property type="entry name" value="Glucocorticoid receptor-like (DNA-binding domain)"/>
    <property type="match status" value="1"/>
</dbReference>
<feature type="compositionally biased region" description="Polar residues" evidence="7">
    <location>
        <begin position="321"/>
        <end position="330"/>
    </location>
</feature>
<protein>
    <recommendedName>
        <fullName evidence="8">GATA-type domain-containing protein</fullName>
    </recommendedName>
</protein>
<feature type="region of interest" description="Disordered" evidence="7">
    <location>
        <begin position="314"/>
        <end position="443"/>
    </location>
</feature>
<evidence type="ECO:0000313" key="10">
    <source>
        <dbReference type="Proteomes" id="UP000011777"/>
    </source>
</evidence>
<comment type="caution">
    <text evidence="9">The sequence shown here is derived from an EMBL/GenBank/DDBJ whole genome shotgun (WGS) entry which is preliminary data.</text>
</comment>
<dbReference type="CDD" id="cd00202">
    <property type="entry name" value="ZnF_GATA"/>
    <property type="match status" value="1"/>
</dbReference>
<dbReference type="InterPro" id="IPR039355">
    <property type="entry name" value="Transcription_factor_GATA"/>
</dbReference>
<feature type="region of interest" description="Disordered" evidence="7">
    <location>
        <begin position="287"/>
        <end position="306"/>
    </location>
</feature>
<accession>M3JVZ6</accession>
<keyword evidence="2" id="KW-0479">Metal-binding</keyword>
<dbReference type="PROSITE" id="PS00344">
    <property type="entry name" value="GATA_ZN_FINGER_1"/>
    <property type="match status" value="1"/>
</dbReference>
<feature type="region of interest" description="Disordered" evidence="7">
    <location>
        <begin position="62"/>
        <end position="87"/>
    </location>
</feature>
<dbReference type="OrthoDB" id="515401at2759"/>